<comment type="caution">
    <text evidence="2">The sequence shown here is derived from an EMBL/GenBank/DDBJ whole genome shotgun (WGS) entry which is preliminary data.</text>
</comment>
<dbReference type="Proteomes" id="UP001174932">
    <property type="component" value="Unassembled WGS sequence"/>
</dbReference>
<organism evidence="2 3">
    <name type="scientific">Rhizobium alvei</name>
    <dbReference type="NCBI Taxonomy" id="1132659"/>
    <lineage>
        <taxon>Bacteria</taxon>
        <taxon>Pseudomonadati</taxon>
        <taxon>Pseudomonadota</taxon>
        <taxon>Alphaproteobacteria</taxon>
        <taxon>Hyphomicrobiales</taxon>
        <taxon>Rhizobiaceae</taxon>
        <taxon>Rhizobium/Agrobacterium group</taxon>
        <taxon>Rhizobium</taxon>
    </lineage>
</organism>
<keyword evidence="3" id="KW-1185">Reference proteome</keyword>
<proteinExistence type="predicted"/>
<name>A0ABT8YF37_9HYPH</name>
<keyword evidence="1" id="KW-0732">Signal</keyword>
<evidence type="ECO:0000313" key="2">
    <source>
        <dbReference type="EMBL" id="MDO6962341.1"/>
    </source>
</evidence>
<dbReference type="RefSeq" id="WP_304374125.1">
    <property type="nucleotide sequence ID" value="NZ_JAUOZU010000001.1"/>
</dbReference>
<feature type="chain" id="PRO_5046903181" evidence="1">
    <location>
        <begin position="20"/>
        <end position="151"/>
    </location>
</feature>
<feature type="signal peptide" evidence="1">
    <location>
        <begin position="1"/>
        <end position="19"/>
    </location>
</feature>
<reference evidence="2" key="2">
    <citation type="submission" date="2023-07" db="EMBL/GenBank/DDBJ databases">
        <authorList>
            <person name="Shen H."/>
        </authorList>
    </citation>
    <scope>NUCLEOTIDE SEQUENCE</scope>
    <source>
        <strain evidence="2">TNR-22</strain>
    </source>
</reference>
<reference evidence="2" key="1">
    <citation type="journal article" date="2015" name="Int. J. Syst. Evol. Microbiol.">
        <title>Rhizobium alvei sp. nov., isolated from a freshwater river.</title>
        <authorList>
            <person name="Sheu S.Y."/>
            <person name="Huang H.W."/>
            <person name="Young C.C."/>
            <person name="Chen W.M."/>
        </authorList>
    </citation>
    <scope>NUCLEOTIDE SEQUENCE</scope>
    <source>
        <strain evidence="2">TNR-22</strain>
    </source>
</reference>
<protein>
    <submittedName>
        <fullName evidence="2">Uncharacterized protein</fullName>
    </submittedName>
</protein>
<evidence type="ECO:0000313" key="3">
    <source>
        <dbReference type="Proteomes" id="UP001174932"/>
    </source>
</evidence>
<accession>A0ABT8YF37</accession>
<sequence length="151" mass="16456">MLRTLIFASLLLFPAFGWAGDAVAVIDQEKLKLAARCETLSFSEDFVTLDDLNFDQVDDAVTHGGGVICNGKKGPECTMLGCPFRVYAGQDNGGFRLAAEITAFSYHAGYRYGVKVIQFQLAAMHCGKTSLSPCTLTTRLHGNRLEIISKE</sequence>
<evidence type="ECO:0000256" key="1">
    <source>
        <dbReference type="SAM" id="SignalP"/>
    </source>
</evidence>
<dbReference type="EMBL" id="JAUOZU010000001">
    <property type="protein sequence ID" value="MDO6962341.1"/>
    <property type="molecule type" value="Genomic_DNA"/>
</dbReference>
<gene>
    <name evidence="2" type="ORF">Q4481_00140</name>
</gene>